<organism evidence="1 2">
    <name type="scientific">Ceratodon purpureus</name>
    <name type="common">Fire moss</name>
    <name type="synonym">Dicranum purpureum</name>
    <dbReference type="NCBI Taxonomy" id="3225"/>
    <lineage>
        <taxon>Eukaryota</taxon>
        <taxon>Viridiplantae</taxon>
        <taxon>Streptophyta</taxon>
        <taxon>Embryophyta</taxon>
        <taxon>Bryophyta</taxon>
        <taxon>Bryophytina</taxon>
        <taxon>Bryopsida</taxon>
        <taxon>Dicranidae</taxon>
        <taxon>Pseudoditrichales</taxon>
        <taxon>Ditrichaceae</taxon>
        <taxon>Ceratodon</taxon>
    </lineage>
</organism>
<evidence type="ECO:0000313" key="2">
    <source>
        <dbReference type="Proteomes" id="UP000822688"/>
    </source>
</evidence>
<keyword evidence="2" id="KW-1185">Reference proteome</keyword>
<reference evidence="1" key="1">
    <citation type="submission" date="2020-06" db="EMBL/GenBank/DDBJ databases">
        <title>WGS assembly of Ceratodon purpureus strain R40.</title>
        <authorList>
            <person name="Carey S.B."/>
            <person name="Jenkins J."/>
            <person name="Shu S."/>
            <person name="Lovell J.T."/>
            <person name="Sreedasyam A."/>
            <person name="Maumus F."/>
            <person name="Tiley G.P."/>
            <person name="Fernandez-Pozo N."/>
            <person name="Barry K."/>
            <person name="Chen C."/>
            <person name="Wang M."/>
            <person name="Lipzen A."/>
            <person name="Daum C."/>
            <person name="Saski C.A."/>
            <person name="Payton A.C."/>
            <person name="Mcbreen J.C."/>
            <person name="Conrad R.E."/>
            <person name="Kollar L.M."/>
            <person name="Olsson S."/>
            <person name="Huttunen S."/>
            <person name="Landis J.B."/>
            <person name="Wickett N.J."/>
            <person name="Johnson M.G."/>
            <person name="Rensing S.A."/>
            <person name="Grimwood J."/>
            <person name="Schmutz J."/>
            <person name="Mcdaniel S.F."/>
        </authorList>
    </citation>
    <scope>NUCLEOTIDE SEQUENCE</scope>
    <source>
        <strain evidence="1">R40</strain>
    </source>
</reference>
<evidence type="ECO:0000313" key="1">
    <source>
        <dbReference type="EMBL" id="KAG0581782.1"/>
    </source>
</evidence>
<accession>A0A8T0IEH9</accession>
<sequence>MLHCDGELDHSPGQARGWSIQEAGAGSKLRECCQGAVDFASLGRHRLAALERSGDYVLGALQCEFCWGEGALQAISACGAISPLRFTVGWYELVLSWIFLSLSTGIRGLGLLG</sequence>
<protein>
    <submittedName>
        <fullName evidence="1">Uncharacterized protein</fullName>
    </submittedName>
</protein>
<dbReference type="AlphaFoldDB" id="A0A8T0IEH9"/>
<dbReference type="EMBL" id="CM026423">
    <property type="protein sequence ID" value="KAG0581782.1"/>
    <property type="molecule type" value="Genomic_DNA"/>
</dbReference>
<proteinExistence type="predicted"/>
<gene>
    <name evidence="1" type="ORF">KC19_3G008800</name>
</gene>
<comment type="caution">
    <text evidence="1">The sequence shown here is derived from an EMBL/GenBank/DDBJ whole genome shotgun (WGS) entry which is preliminary data.</text>
</comment>
<dbReference type="Proteomes" id="UP000822688">
    <property type="component" value="Chromosome 3"/>
</dbReference>
<name>A0A8T0IEH9_CERPU</name>